<evidence type="ECO:0000313" key="7">
    <source>
        <dbReference type="EMBL" id="NDL64788.1"/>
    </source>
</evidence>
<keyword evidence="8" id="KW-1185">Reference proteome</keyword>
<keyword evidence="4 5" id="KW-0472">Membrane</keyword>
<feature type="transmembrane region" description="Helical" evidence="5">
    <location>
        <begin position="180"/>
        <end position="198"/>
    </location>
</feature>
<reference evidence="7 8" key="1">
    <citation type="submission" date="2019-12" db="EMBL/GenBank/DDBJ databases">
        <authorList>
            <person name="Lee S.D."/>
        </authorList>
    </citation>
    <scope>NUCLEOTIDE SEQUENCE [LARGE SCALE GENOMIC DNA]</scope>
    <source>
        <strain evidence="7 8">SAP-6</strain>
    </source>
</reference>
<feature type="transmembrane region" description="Helical" evidence="5">
    <location>
        <begin position="155"/>
        <end position="174"/>
    </location>
</feature>
<dbReference type="InterPro" id="IPR051533">
    <property type="entry name" value="WaaL-like"/>
</dbReference>
<name>A0A845SQD5_9GAMM</name>
<comment type="subcellular location">
    <subcellularLocation>
        <location evidence="1">Membrane</location>
        <topology evidence="1">Multi-pass membrane protein</topology>
    </subcellularLocation>
</comment>
<dbReference type="Proteomes" id="UP000461443">
    <property type="component" value="Unassembled WGS sequence"/>
</dbReference>
<feature type="transmembrane region" description="Helical" evidence="5">
    <location>
        <begin position="130"/>
        <end position="148"/>
    </location>
</feature>
<dbReference type="RefSeq" id="WP_162367497.1">
    <property type="nucleotide sequence ID" value="NZ_WUBS01000014.1"/>
</dbReference>
<protein>
    <submittedName>
        <fullName evidence="7">O-antigen ligase family protein</fullName>
    </submittedName>
</protein>
<dbReference type="EMBL" id="WUBS01000014">
    <property type="protein sequence ID" value="NDL64788.1"/>
    <property type="molecule type" value="Genomic_DNA"/>
</dbReference>
<feature type="transmembrane region" description="Helical" evidence="5">
    <location>
        <begin position="89"/>
        <end position="110"/>
    </location>
</feature>
<feature type="transmembrane region" description="Helical" evidence="5">
    <location>
        <begin position="205"/>
        <end position="221"/>
    </location>
</feature>
<feature type="domain" description="O-antigen ligase-related" evidence="6">
    <location>
        <begin position="164"/>
        <end position="322"/>
    </location>
</feature>
<dbReference type="PANTHER" id="PTHR37422">
    <property type="entry name" value="TEICHURONIC ACID BIOSYNTHESIS PROTEIN TUAE"/>
    <property type="match status" value="1"/>
</dbReference>
<sequence>MSRNAFYILTYVSIIHFIFLVFKVDKKIHFYVFPTLFFLLGLSKLIWLALTSSPEFPLVAHHYQISGKRMLLGAFVLYCIERNRHNWRFSFRTATFASYLIFVLLVMIAITDTLQYLKSGDRIKINADAATSGAYILVLFSMVAIYCLRRFVPHLYRPWCLMAIGLTLITLLATETRSALMFYAAFMVFCLGHELFYGKKNHKRIFATAIVVLGVCALLYGKPYYHPAMERLDGIQQEAELYMQGRNNTSMGARISLWKSAWHSFEQHPFGQSADSRNTLATSYIQQHEAGNQEALNNVQYHMHNDLLDTLSLQGIFGAILMLAVFVALLVYPFVLFSGAGAFLLLSLPVIVFSQVDCQFYNRESPYFILLVLGFLMMLRLVAPAPDRVDRPAGSAGKTTDAV</sequence>
<evidence type="ECO:0000256" key="3">
    <source>
        <dbReference type="ARBA" id="ARBA00022989"/>
    </source>
</evidence>
<feature type="transmembrane region" description="Helical" evidence="5">
    <location>
        <begin position="365"/>
        <end position="383"/>
    </location>
</feature>
<keyword evidence="7" id="KW-0436">Ligase</keyword>
<evidence type="ECO:0000256" key="2">
    <source>
        <dbReference type="ARBA" id="ARBA00022692"/>
    </source>
</evidence>
<dbReference type="InterPro" id="IPR007016">
    <property type="entry name" value="O-antigen_ligase-rel_domated"/>
</dbReference>
<dbReference type="AlphaFoldDB" id="A0A845SQD5"/>
<dbReference type="Pfam" id="PF04932">
    <property type="entry name" value="Wzy_C"/>
    <property type="match status" value="1"/>
</dbReference>
<evidence type="ECO:0000256" key="4">
    <source>
        <dbReference type="ARBA" id="ARBA00023136"/>
    </source>
</evidence>
<dbReference type="GO" id="GO:0016020">
    <property type="term" value="C:membrane"/>
    <property type="evidence" value="ECO:0007669"/>
    <property type="project" value="UniProtKB-SubCell"/>
</dbReference>
<accession>A0A845SQD5</accession>
<evidence type="ECO:0000259" key="6">
    <source>
        <dbReference type="Pfam" id="PF04932"/>
    </source>
</evidence>
<feature type="transmembrane region" description="Helical" evidence="5">
    <location>
        <begin position="62"/>
        <end position="80"/>
    </location>
</feature>
<keyword evidence="3 5" id="KW-1133">Transmembrane helix</keyword>
<evidence type="ECO:0000256" key="5">
    <source>
        <dbReference type="SAM" id="Phobius"/>
    </source>
</evidence>
<dbReference type="PANTHER" id="PTHR37422:SF17">
    <property type="entry name" value="O-ANTIGEN LIGASE"/>
    <property type="match status" value="1"/>
</dbReference>
<organism evidence="7 8">
    <name type="scientific">Acerihabitans arboris</name>
    <dbReference type="NCBI Taxonomy" id="2691583"/>
    <lineage>
        <taxon>Bacteria</taxon>
        <taxon>Pseudomonadati</taxon>
        <taxon>Pseudomonadota</taxon>
        <taxon>Gammaproteobacteria</taxon>
        <taxon>Enterobacterales</taxon>
        <taxon>Pectobacteriaceae</taxon>
        <taxon>Acerihabitans</taxon>
    </lineage>
</organism>
<feature type="transmembrane region" description="Helical" evidence="5">
    <location>
        <begin position="311"/>
        <end position="329"/>
    </location>
</feature>
<feature type="transmembrane region" description="Helical" evidence="5">
    <location>
        <begin position="6"/>
        <end position="24"/>
    </location>
</feature>
<evidence type="ECO:0000256" key="1">
    <source>
        <dbReference type="ARBA" id="ARBA00004141"/>
    </source>
</evidence>
<keyword evidence="2 5" id="KW-0812">Transmembrane</keyword>
<feature type="transmembrane region" description="Helical" evidence="5">
    <location>
        <begin position="31"/>
        <end position="50"/>
    </location>
</feature>
<comment type="caution">
    <text evidence="7">The sequence shown here is derived from an EMBL/GenBank/DDBJ whole genome shotgun (WGS) entry which is preliminary data.</text>
</comment>
<proteinExistence type="predicted"/>
<feature type="transmembrane region" description="Helical" evidence="5">
    <location>
        <begin position="334"/>
        <end position="353"/>
    </location>
</feature>
<gene>
    <name evidence="7" type="ORF">GRH90_18800</name>
</gene>
<reference evidence="7 8" key="2">
    <citation type="submission" date="2020-02" db="EMBL/GenBank/DDBJ databases">
        <title>The new genus of Enterobacteriales.</title>
        <authorList>
            <person name="Kim I.S."/>
        </authorList>
    </citation>
    <scope>NUCLEOTIDE SEQUENCE [LARGE SCALE GENOMIC DNA]</scope>
    <source>
        <strain evidence="7 8">SAP-6</strain>
    </source>
</reference>
<dbReference type="GO" id="GO:0016874">
    <property type="term" value="F:ligase activity"/>
    <property type="evidence" value="ECO:0007669"/>
    <property type="project" value="UniProtKB-KW"/>
</dbReference>
<evidence type="ECO:0000313" key="8">
    <source>
        <dbReference type="Proteomes" id="UP000461443"/>
    </source>
</evidence>